<evidence type="ECO:0000259" key="2">
    <source>
        <dbReference type="Pfam" id="PF22725"/>
    </source>
</evidence>
<evidence type="ECO:0000259" key="1">
    <source>
        <dbReference type="Pfam" id="PF01408"/>
    </source>
</evidence>
<dbReference type="InterPro" id="IPR051450">
    <property type="entry name" value="Gfo/Idh/MocA_Oxidoreductases"/>
</dbReference>
<sequence length="341" mass="39514">MNFLVIGLGSMGKRRIRNLIALGYKDSIAGFEPRDDRRSEVERKYNIKTFDSLEKAMAEFVPDVFIVSTPPNMHMHYAYLAEKNNINCFIEASVVEAEKILELSKRIKDKKILIAPSCTMKYYPISIRIKELVNKKVIGKILNYNYQTGQYLPDWHPWEKIEDFYVSNSDTGGCREIVPFELTWLNDIFGDSTPLACVRKKITDINANIDDIYHCILEHSNNVLGNLTIEVVSRPRATREMRILGSDGEIVYSADNNELRYINTNMNNWNRTKFGTGTVESGYINPEEPYINELKDYINGIKEVKNGEVLTYPNRLEDDYRVLQNLYRLEEISEGRHDLSR</sequence>
<feature type="domain" description="GFO/IDH/MocA-like oxidoreductase" evidence="2">
    <location>
        <begin position="128"/>
        <end position="250"/>
    </location>
</feature>
<protein>
    <submittedName>
        <fullName evidence="3">Gfo/Idh/MocA family oxidoreductase</fullName>
    </submittedName>
</protein>
<feature type="domain" description="Gfo/Idh/MocA-like oxidoreductase N-terminal" evidence="1">
    <location>
        <begin position="1"/>
        <end position="100"/>
    </location>
</feature>
<proteinExistence type="predicted"/>
<dbReference type="PANTHER" id="PTHR43377:SF1">
    <property type="entry name" value="BILIVERDIN REDUCTASE A"/>
    <property type="match status" value="1"/>
</dbReference>
<dbReference type="InterPro" id="IPR055170">
    <property type="entry name" value="GFO_IDH_MocA-like_dom"/>
</dbReference>
<reference evidence="3 4" key="1">
    <citation type="journal article" date="2018" name="Emerg. Microbes Infect.">
        <title>Genomic analysis of oral Campylobacter concisus strains identified a potential bacterial molecular marker associated with active Crohn's disease.</title>
        <authorList>
            <person name="Liu F."/>
            <person name="Ma R."/>
            <person name="Tay C.Y.A."/>
            <person name="Octavia S."/>
            <person name="Lan R."/>
            <person name="Chung H.K.L."/>
            <person name="Riordan S.M."/>
            <person name="Grimm M.C."/>
            <person name="Leong R.W."/>
            <person name="Tanaka M.M."/>
            <person name="Connor S."/>
            <person name="Zhang L."/>
        </authorList>
    </citation>
    <scope>NUCLEOTIDE SEQUENCE [LARGE SCALE GENOMIC DNA]</scope>
    <source>
        <strain evidence="3 4">P2CDO4</strain>
    </source>
</reference>
<dbReference type="Gene3D" id="3.30.360.10">
    <property type="entry name" value="Dihydrodipicolinate Reductase, domain 2"/>
    <property type="match status" value="1"/>
</dbReference>
<name>A0A2R4NXG4_9BACT</name>
<evidence type="ECO:0000313" key="3">
    <source>
        <dbReference type="EMBL" id="AVX43092.1"/>
    </source>
</evidence>
<dbReference type="Proteomes" id="UP000241854">
    <property type="component" value="Chromosome"/>
</dbReference>
<organism evidence="3 4">
    <name type="scientific">Campylobacter concisus</name>
    <dbReference type="NCBI Taxonomy" id="199"/>
    <lineage>
        <taxon>Bacteria</taxon>
        <taxon>Pseudomonadati</taxon>
        <taxon>Campylobacterota</taxon>
        <taxon>Epsilonproteobacteria</taxon>
        <taxon>Campylobacterales</taxon>
        <taxon>Campylobacteraceae</taxon>
        <taxon>Campylobacter</taxon>
    </lineage>
</organism>
<dbReference type="SUPFAM" id="SSF51735">
    <property type="entry name" value="NAD(P)-binding Rossmann-fold domains"/>
    <property type="match status" value="1"/>
</dbReference>
<dbReference type="GO" id="GO:0000166">
    <property type="term" value="F:nucleotide binding"/>
    <property type="evidence" value="ECO:0007669"/>
    <property type="project" value="InterPro"/>
</dbReference>
<dbReference type="Pfam" id="PF22725">
    <property type="entry name" value="GFO_IDH_MocA_C3"/>
    <property type="match status" value="1"/>
</dbReference>
<dbReference type="Gene3D" id="3.40.50.720">
    <property type="entry name" value="NAD(P)-binding Rossmann-like Domain"/>
    <property type="match status" value="1"/>
</dbReference>
<accession>A0A2R4NXG4</accession>
<gene>
    <name evidence="3" type="ORF">CCS77_0031</name>
</gene>
<dbReference type="PANTHER" id="PTHR43377">
    <property type="entry name" value="BILIVERDIN REDUCTASE A"/>
    <property type="match status" value="1"/>
</dbReference>
<dbReference type="InterPro" id="IPR036291">
    <property type="entry name" value="NAD(P)-bd_dom_sf"/>
</dbReference>
<dbReference type="Pfam" id="PF01408">
    <property type="entry name" value="GFO_IDH_MocA"/>
    <property type="match status" value="1"/>
</dbReference>
<dbReference type="RefSeq" id="WP_107916199.1">
    <property type="nucleotide sequence ID" value="NZ_CP021642.1"/>
</dbReference>
<dbReference type="SUPFAM" id="SSF55347">
    <property type="entry name" value="Glyceraldehyde-3-phosphate dehydrogenase-like, C-terminal domain"/>
    <property type="match status" value="1"/>
</dbReference>
<dbReference type="InterPro" id="IPR000683">
    <property type="entry name" value="Gfo/Idh/MocA-like_OxRdtase_N"/>
</dbReference>
<dbReference type="EMBL" id="CP021642">
    <property type="protein sequence ID" value="AVX43092.1"/>
    <property type="molecule type" value="Genomic_DNA"/>
</dbReference>
<evidence type="ECO:0000313" key="4">
    <source>
        <dbReference type="Proteomes" id="UP000241854"/>
    </source>
</evidence>
<dbReference type="AlphaFoldDB" id="A0A2R4NXG4"/>